<dbReference type="PANTHER" id="PTHR11113:SF6">
    <property type="entry name" value="ADENINE DEAMINASE YERA-RELATED"/>
    <property type="match status" value="1"/>
</dbReference>
<dbReference type="Gene3D" id="3.20.20.140">
    <property type="entry name" value="Metal-dependent hydrolases"/>
    <property type="match status" value="1"/>
</dbReference>
<dbReference type="Proteomes" id="UP001597502">
    <property type="component" value="Unassembled WGS sequence"/>
</dbReference>
<evidence type="ECO:0000256" key="3">
    <source>
        <dbReference type="ARBA" id="ARBA00022801"/>
    </source>
</evidence>
<reference evidence="8" key="1">
    <citation type="journal article" date="2019" name="Int. J. Syst. Evol. Microbiol.">
        <title>The Global Catalogue of Microorganisms (GCM) 10K type strain sequencing project: providing services to taxonomists for standard genome sequencing and annotation.</title>
        <authorList>
            <consortium name="The Broad Institute Genomics Platform"/>
            <consortium name="The Broad Institute Genome Sequencing Center for Infectious Disease"/>
            <person name="Wu L."/>
            <person name="Ma J."/>
        </authorList>
    </citation>
    <scope>NUCLEOTIDE SEQUENCE [LARGE SCALE GENOMIC DNA]</scope>
    <source>
        <strain evidence="8">TISTR 1535</strain>
    </source>
</reference>
<sequence>MSENRYQWRNRELREHVAVIDGKACPTIILKNGTYLNTYTKQWQQANIWILRDRIVYVGDEMPELSDHAEVVDCTGKYLVPGYIEPHAHPFQLYNPEALAMYGASYGTTTYVNDNLMWNFLLERKKAFSLLGAFDQLPVSMYWWARLDSQTALQQEEEELFSTPKVLSWLEQQSVIQGGELTAWPSLLDGDDRLLYWIQEAKRLGKPVEGHLPGASERTLTKMKLLGVSAEHEAMTGKEAMQRLQLGYQVGLRHSSIRPDLPGLIEELLAEGLRSFDHVMMTTDGSTPGFYENGIMNVCVAIAIEKGIPLEDAYRMASHNAANYYGLIEELGCIAPGRVANINILQAKDDPNPVSVLGNGEWIRKNNENKHIAPKIDWASHDIQSLSFSWDLTMDDMQFSVPLGLHLVNDVIIKAYAINTDVTLDVIPDNNDDAFLMLMDRKGQWRVNTAIKGFTNRLGGLASSYSATGDIVFIGKSKPDMLLAWKRMKELGGGIVAVHDGEILFELPLTLSGSMYAGEMAELIEKEKELRALLQEFGYPFYDPVYTILFLSSTHLPYIRITQQGIIDVKKREVLFPATLR</sequence>
<keyword evidence="3" id="KW-0378">Hydrolase</keyword>
<proteinExistence type="inferred from homology"/>
<dbReference type="InterPro" id="IPR006680">
    <property type="entry name" value="Amidohydro-rel"/>
</dbReference>
<comment type="caution">
    <text evidence="7">The sequence shown here is derived from an EMBL/GenBank/DDBJ whole genome shotgun (WGS) entry which is preliminary data.</text>
</comment>
<evidence type="ECO:0000256" key="2">
    <source>
        <dbReference type="ARBA" id="ARBA00012782"/>
    </source>
</evidence>
<evidence type="ECO:0000256" key="4">
    <source>
        <dbReference type="ARBA" id="ARBA00047720"/>
    </source>
</evidence>
<evidence type="ECO:0000313" key="8">
    <source>
        <dbReference type="Proteomes" id="UP001597502"/>
    </source>
</evidence>
<dbReference type="SUPFAM" id="SSF51338">
    <property type="entry name" value="Composite domain of metallo-dependent hydrolases"/>
    <property type="match status" value="1"/>
</dbReference>
<dbReference type="Pfam" id="PF13382">
    <property type="entry name" value="Adenine_deam_C"/>
    <property type="match status" value="1"/>
</dbReference>
<dbReference type="EC" id="3.5.4.2" evidence="2"/>
<feature type="domain" description="Adenine deaminase C-terminal" evidence="6">
    <location>
        <begin position="426"/>
        <end position="572"/>
    </location>
</feature>
<protein>
    <recommendedName>
        <fullName evidence="2">adenine deaminase</fullName>
        <ecNumber evidence="2">3.5.4.2</ecNumber>
    </recommendedName>
</protein>
<dbReference type="RefSeq" id="WP_382391478.1">
    <property type="nucleotide sequence ID" value="NZ_JBHUNA010000007.1"/>
</dbReference>
<accession>A0ABW5V2J2</accession>
<comment type="catalytic activity">
    <reaction evidence="4">
        <text>adenine + H2O + H(+) = hypoxanthine + NH4(+)</text>
        <dbReference type="Rhea" id="RHEA:23688"/>
        <dbReference type="ChEBI" id="CHEBI:15377"/>
        <dbReference type="ChEBI" id="CHEBI:15378"/>
        <dbReference type="ChEBI" id="CHEBI:16708"/>
        <dbReference type="ChEBI" id="CHEBI:17368"/>
        <dbReference type="ChEBI" id="CHEBI:28938"/>
        <dbReference type="EC" id="3.5.4.2"/>
    </reaction>
</comment>
<evidence type="ECO:0000256" key="1">
    <source>
        <dbReference type="ARBA" id="ARBA00006773"/>
    </source>
</evidence>
<dbReference type="Pfam" id="PF01979">
    <property type="entry name" value="Amidohydro_1"/>
    <property type="match status" value="1"/>
</dbReference>
<dbReference type="Gene3D" id="2.30.40.10">
    <property type="entry name" value="Urease, subunit C, domain 1"/>
    <property type="match status" value="1"/>
</dbReference>
<evidence type="ECO:0000259" key="6">
    <source>
        <dbReference type="Pfam" id="PF13382"/>
    </source>
</evidence>
<dbReference type="PANTHER" id="PTHR11113">
    <property type="entry name" value="N-ACETYLGLUCOSAMINE-6-PHOSPHATE DEACETYLASE"/>
    <property type="match status" value="1"/>
</dbReference>
<dbReference type="EMBL" id="JBHUNA010000007">
    <property type="protein sequence ID" value="MFD2760217.1"/>
    <property type="molecule type" value="Genomic_DNA"/>
</dbReference>
<feature type="domain" description="Amidohydrolase-related" evidence="5">
    <location>
        <begin position="78"/>
        <end position="362"/>
    </location>
</feature>
<evidence type="ECO:0000259" key="5">
    <source>
        <dbReference type="Pfam" id="PF01979"/>
    </source>
</evidence>
<keyword evidence="8" id="KW-1185">Reference proteome</keyword>
<gene>
    <name evidence="7" type="ORF">ACFSUO_04415</name>
</gene>
<dbReference type="InterPro" id="IPR032466">
    <property type="entry name" value="Metal_Hydrolase"/>
</dbReference>
<dbReference type="InterPro" id="IPR026912">
    <property type="entry name" value="Adenine_deam_C"/>
</dbReference>
<dbReference type="InterPro" id="IPR011059">
    <property type="entry name" value="Metal-dep_hydrolase_composite"/>
</dbReference>
<evidence type="ECO:0000313" key="7">
    <source>
        <dbReference type="EMBL" id="MFD2760217.1"/>
    </source>
</evidence>
<organism evidence="7 8">
    <name type="scientific">Lentibacillus juripiscarius</name>
    <dbReference type="NCBI Taxonomy" id="257446"/>
    <lineage>
        <taxon>Bacteria</taxon>
        <taxon>Bacillati</taxon>
        <taxon>Bacillota</taxon>
        <taxon>Bacilli</taxon>
        <taxon>Bacillales</taxon>
        <taxon>Bacillaceae</taxon>
        <taxon>Lentibacillus</taxon>
    </lineage>
</organism>
<dbReference type="SUPFAM" id="SSF51556">
    <property type="entry name" value="Metallo-dependent hydrolases"/>
    <property type="match status" value="1"/>
</dbReference>
<name>A0ABW5V2J2_9BACI</name>
<comment type="similarity">
    <text evidence="1">Belongs to the metallo-dependent hydrolases superfamily. Adenine deaminase family.</text>
</comment>